<sequence>MLTLVHMILGTKGGVGKTTLACHLTDYLKTHQVPFALYDGDEENHSLSRFFSEANAINLRNVRSIDTAVSEAESGRHKVVLVDLRAGSGSEVLEWFEDVPFDELRVEGIGFVGWGCVTTDPDSVTTLLHWADVLKERISYVVVRNEKDGPLGEQLDGSMGAIEFLKRNRPPVLTIPRFHPELMAELNRLNFSMGKVLSLEQKVPGLNDTMMRRRLLRYQGKIFEQFDKIRELIIPA</sequence>
<feature type="domain" description="CobQ/CobB/MinD/ParA nucleotide binding" evidence="1">
    <location>
        <begin position="7"/>
        <end position="123"/>
    </location>
</feature>
<dbReference type="Proteomes" id="UP000663859">
    <property type="component" value="Unassembled WGS sequence"/>
</dbReference>
<dbReference type="Gene3D" id="3.40.50.300">
    <property type="entry name" value="P-loop containing nucleotide triphosphate hydrolases"/>
    <property type="match status" value="1"/>
</dbReference>
<dbReference type="InterPro" id="IPR027417">
    <property type="entry name" value="P-loop_NTPase"/>
</dbReference>
<dbReference type="InterPro" id="IPR002586">
    <property type="entry name" value="CobQ/CobB/MinD/ParA_Nub-bd_dom"/>
</dbReference>
<accession>A0A8J2BIL6</accession>
<protein>
    <recommendedName>
        <fullName evidence="1">CobQ/CobB/MinD/ParA nucleotide binding domain-containing protein</fullName>
    </recommendedName>
</protein>
<evidence type="ECO:0000313" key="3">
    <source>
        <dbReference type="Proteomes" id="UP000663859"/>
    </source>
</evidence>
<proteinExistence type="predicted"/>
<reference evidence="2" key="1">
    <citation type="submission" date="2021-02" db="EMBL/GenBank/DDBJ databases">
        <authorList>
            <person name="Cremers G."/>
            <person name="Picone N."/>
        </authorList>
    </citation>
    <scope>NUCLEOTIDE SEQUENCE</scope>
    <source>
        <strain evidence="2">PQ17</strain>
    </source>
</reference>
<organism evidence="2 3">
    <name type="scientific">Candidatus Methylacidithermus pantelleriae</name>
    <dbReference type="NCBI Taxonomy" id="2744239"/>
    <lineage>
        <taxon>Bacteria</taxon>
        <taxon>Pseudomonadati</taxon>
        <taxon>Verrucomicrobiota</taxon>
        <taxon>Methylacidiphilae</taxon>
        <taxon>Methylacidiphilales</taxon>
        <taxon>Methylacidiphilaceae</taxon>
        <taxon>Candidatus Methylacidithermus</taxon>
    </lineage>
</organism>
<dbReference type="SUPFAM" id="SSF52540">
    <property type="entry name" value="P-loop containing nucleoside triphosphate hydrolases"/>
    <property type="match status" value="1"/>
</dbReference>
<evidence type="ECO:0000313" key="2">
    <source>
        <dbReference type="EMBL" id="CAF0698011.1"/>
    </source>
</evidence>
<gene>
    <name evidence="2" type="ORF">MPNT_240013</name>
</gene>
<comment type="caution">
    <text evidence="2">The sequence shown here is derived from an EMBL/GenBank/DDBJ whole genome shotgun (WGS) entry which is preliminary data.</text>
</comment>
<name>A0A8J2BIL6_9BACT</name>
<dbReference type="RefSeq" id="WP_174583251.1">
    <property type="nucleotide sequence ID" value="NZ_CAJNOB010000017.1"/>
</dbReference>
<dbReference type="AlphaFoldDB" id="A0A8J2BIL6"/>
<keyword evidence="3" id="KW-1185">Reference proteome</keyword>
<dbReference type="EMBL" id="CAJNOB010000017">
    <property type="protein sequence ID" value="CAF0698011.1"/>
    <property type="molecule type" value="Genomic_DNA"/>
</dbReference>
<dbReference type="Pfam" id="PF01656">
    <property type="entry name" value="CbiA"/>
    <property type="match status" value="1"/>
</dbReference>
<evidence type="ECO:0000259" key="1">
    <source>
        <dbReference type="Pfam" id="PF01656"/>
    </source>
</evidence>